<comment type="function">
    <text evidence="6">Part of the phosphoribosylformylglycinamidine synthase complex involved in the purines biosynthetic pathway. Catalyzes the ATP-dependent conversion of formylglycinamide ribonucleotide (FGAR) and glutamine to yield formylglycinamidine ribonucleotide (FGAM) and glutamate. The FGAM synthase complex is composed of three subunits. PurQ produces an ammonia molecule by converting glutamine to glutamate. PurL transfers the ammonia molecule to FGAR to form FGAM in an ATP-dependent manner. PurS interacts with PurQ and PurL and is thought to assist in the transfer of the ammonia molecule from PurQ to PurL.</text>
</comment>
<keyword evidence="2 6" id="KW-0436">Ligase</keyword>
<evidence type="ECO:0000256" key="2">
    <source>
        <dbReference type="ARBA" id="ARBA00022598"/>
    </source>
</evidence>
<comment type="similarity">
    <text evidence="6">Belongs to the PurS family.</text>
</comment>
<evidence type="ECO:0000256" key="4">
    <source>
        <dbReference type="ARBA" id="ARBA00022755"/>
    </source>
</evidence>
<dbReference type="EMBL" id="CP009288">
    <property type="protein sequence ID" value="AIQ11181.1"/>
    <property type="molecule type" value="Genomic_DNA"/>
</dbReference>
<proteinExistence type="inferred from homology"/>
<gene>
    <name evidence="6" type="primary">purS</name>
    <name evidence="7" type="ORF">PDUR_03595</name>
</gene>
<evidence type="ECO:0000256" key="3">
    <source>
        <dbReference type="ARBA" id="ARBA00022741"/>
    </source>
</evidence>
<dbReference type="SUPFAM" id="SSF82697">
    <property type="entry name" value="PurS-like"/>
    <property type="match status" value="1"/>
</dbReference>
<comment type="subcellular location">
    <subcellularLocation>
        <location evidence="6">Cytoplasm</location>
    </subcellularLocation>
</comment>
<organism evidence="7 8">
    <name type="scientific">Paenibacillus durus</name>
    <name type="common">Paenibacillus azotofixans</name>
    <dbReference type="NCBI Taxonomy" id="44251"/>
    <lineage>
        <taxon>Bacteria</taxon>
        <taxon>Bacillati</taxon>
        <taxon>Bacillota</taxon>
        <taxon>Bacilli</taxon>
        <taxon>Bacillales</taxon>
        <taxon>Paenibacillaceae</taxon>
        <taxon>Paenibacillus</taxon>
    </lineage>
</organism>
<dbReference type="AlphaFoldDB" id="A0A089HGT5"/>
<keyword evidence="4 6" id="KW-0658">Purine biosynthesis</keyword>
<dbReference type="KEGG" id="pdu:PDUR_03595"/>
<dbReference type="GO" id="GO:0005737">
    <property type="term" value="C:cytoplasm"/>
    <property type="evidence" value="ECO:0007669"/>
    <property type="project" value="UniProtKB-SubCell"/>
</dbReference>
<dbReference type="Proteomes" id="UP000029409">
    <property type="component" value="Chromosome"/>
</dbReference>
<dbReference type="InterPro" id="IPR003850">
    <property type="entry name" value="PurS"/>
</dbReference>
<comment type="subunit">
    <text evidence="6">Part of the FGAM synthase complex composed of 1 PurL, 1 PurQ and 2 PurS subunits.</text>
</comment>
<dbReference type="OrthoDB" id="9799101at2"/>
<dbReference type="PANTHER" id="PTHR34696">
    <property type="entry name" value="PHOSPHORIBOSYLFORMYLGLYCINAMIDINE SYNTHASE SUBUNIT PURS"/>
    <property type="match status" value="1"/>
</dbReference>
<evidence type="ECO:0000256" key="5">
    <source>
        <dbReference type="ARBA" id="ARBA00022840"/>
    </source>
</evidence>
<dbReference type="GO" id="GO:0006189">
    <property type="term" value="P:'de novo' IMP biosynthetic process"/>
    <property type="evidence" value="ECO:0007669"/>
    <property type="project" value="UniProtKB-UniRule"/>
</dbReference>
<dbReference type="Pfam" id="PF02700">
    <property type="entry name" value="PurS"/>
    <property type="match status" value="1"/>
</dbReference>
<dbReference type="STRING" id="44251.PDUR_03595"/>
<dbReference type="GO" id="GO:0004642">
    <property type="term" value="F:phosphoribosylformylglycinamidine synthase activity"/>
    <property type="evidence" value="ECO:0007669"/>
    <property type="project" value="UniProtKB-UniRule"/>
</dbReference>
<comment type="pathway">
    <text evidence="6">Purine metabolism; IMP biosynthesis via de novo pathway; 5-amino-1-(5-phospho-D-ribosyl)imidazole from N(2)-formyl-N(1)-(5-phospho-D-ribosyl)glycinamide: step 1/2.</text>
</comment>
<dbReference type="EC" id="6.3.5.3" evidence="6"/>
<comment type="catalytic activity">
    <reaction evidence="6">
        <text>N(2)-formyl-N(1)-(5-phospho-beta-D-ribosyl)glycinamide + L-glutamine + ATP + H2O = 2-formamido-N(1)-(5-O-phospho-beta-D-ribosyl)acetamidine + L-glutamate + ADP + phosphate + H(+)</text>
        <dbReference type="Rhea" id="RHEA:17129"/>
        <dbReference type="ChEBI" id="CHEBI:15377"/>
        <dbReference type="ChEBI" id="CHEBI:15378"/>
        <dbReference type="ChEBI" id="CHEBI:29985"/>
        <dbReference type="ChEBI" id="CHEBI:30616"/>
        <dbReference type="ChEBI" id="CHEBI:43474"/>
        <dbReference type="ChEBI" id="CHEBI:58359"/>
        <dbReference type="ChEBI" id="CHEBI:147286"/>
        <dbReference type="ChEBI" id="CHEBI:147287"/>
        <dbReference type="ChEBI" id="CHEBI:456216"/>
        <dbReference type="EC" id="6.3.5.3"/>
    </reaction>
</comment>
<dbReference type="GO" id="GO:0005524">
    <property type="term" value="F:ATP binding"/>
    <property type="evidence" value="ECO:0007669"/>
    <property type="project" value="UniProtKB-UniRule"/>
</dbReference>
<evidence type="ECO:0000256" key="1">
    <source>
        <dbReference type="ARBA" id="ARBA00022490"/>
    </source>
</evidence>
<name>A0A089HGT5_PAEDU</name>
<dbReference type="HAMAP" id="MF_01926">
    <property type="entry name" value="PurS"/>
    <property type="match status" value="1"/>
</dbReference>
<dbReference type="PANTHER" id="PTHR34696:SF1">
    <property type="entry name" value="PHOSPHORIBOSYLFORMYLGLYCINAMIDINE SYNTHASE SUBUNIT PURS"/>
    <property type="match status" value="1"/>
</dbReference>
<dbReference type="UniPathway" id="UPA00074">
    <property type="reaction ID" value="UER00128"/>
</dbReference>
<keyword evidence="5 6" id="KW-0067">ATP-binding</keyword>
<dbReference type="NCBIfam" id="TIGR00302">
    <property type="entry name" value="phosphoribosylformylglycinamidine synthase subunit PurS"/>
    <property type="match status" value="1"/>
</dbReference>
<keyword evidence="1 6" id="KW-0963">Cytoplasm</keyword>
<dbReference type="eggNOG" id="COG1828">
    <property type="taxonomic scope" value="Bacteria"/>
</dbReference>
<protein>
    <recommendedName>
        <fullName evidence="6">Phosphoribosylformylglycinamidine synthase subunit PurS</fullName>
        <shortName evidence="6">FGAM synthase</shortName>
        <ecNumber evidence="6">6.3.5.3</ecNumber>
    </recommendedName>
    <alternativeName>
        <fullName evidence="6">Formylglycinamide ribonucleotide amidotransferase subunit III</fullName>
        <shortName evidence="6">FGAR amidotransferase III</shortName>
        <shortName evidence="6">FGAR-AT III</shortName>
    </alternativeName>
    <alternativeName>
        <fullName evidence="6">Phosphoribosylformylglycinamidine synthase subunit III</fullName>
    </alternativeName>
</protein>
<evidence type="ECO:0000256" key="6">
    <source>
        <dbReference type="HAMAP-Rule" id="MF_01926"/>
    </source>
</evidence>
<dbReference type="Gene3D" id="3.30.1280.10">
    <property type="entry name" value="Phosphoribosylformylglycinamidine synthase subunit PurS"/>
    <property type="match status" value="1"/>
</dbReference>
<dbReference type="InterPro" id="IPR036604">
    <property type="entry name" value="PurS-like_sf"/>
</dbReference>
<sequence length="81" mass="9205">MLKAKVYVTIKKSVLDPQGVAVQGALHSVGFQEVESLRIGKYMELTLDTNDREEAGKRLKEMCEKLLANTVIEDYRYELEA</sequence>
<keyword evidence="8" id="KW-1185">Reference proteome</keyword>
<keyword evidence="3 6" id="KW-0547">Nucleotide-binding</keyword>
<dbReference type="RefSeq" id="WP_042205111.1">
    <property type="nucleotide sequence ID" value="NZ_CP009288.1"/>
</dbReference>
<evidence type="ECO:0000313" key="8">
    <source>
        <dbReference type="Proteomes" id="UP000029409"/>
    </source>
</evidence>
<dbReference type="NCBIfam" id="NF004630">
    <property type="entry name" value="PRK05974.1"/>
    <property type="match status" value="1"/>
</dbReference>
<accession>A0A089HGT5</accession>
<evidence type="ECO:0000313" key="7">
    <source>
        <dbReference type="EMBL" id="AIQ11181.1"/>
    </source>
</evidence>
<reference evidence="7 8" key="1">
    <citation type="submission" date="2014-08" db="EMBL/GenBank/DDBJ databases">
        <title>Comparative genomics of the Paenibacillus odorifer group.</title>
        <authorList>
            <person name="den Bakker H.C."/>
            <person name="Tsai Y.-C."/>
            <person name="Martin N."/>
            <person name="Korlach J."/>
            <person name="Wiedmann M."/>
        </authorList>
    </citation>
    <scope>NUCLEOTIDE SEQUENCE [LARGE SCALE GENOMIC DNA]</scope>
    <source>
        <strain evidence="7 8">DSM 1735</strain>
    </source>
</reference>